<dbReference type="PANTHER" id="PTHR43649">
    <property type="entry name" value="ARABINOSE-BINDING PROTEIN-RELATED"/>
    <property type="match status" value="1"/>
</dbReference>
<dbReference type="Proteomes" id="UP000693672">
    <property type="component" value="Unassembled WGS sequence"/>
</dbReference>
<dbReference type="RefSeq" id="WP_218093621.1">
    <property type="nucleotide sequence ID" value="NZ_CAJVAS010000018.1"/>
</dbReference>
<keyword evidence="2 6" id="KW-0732">Signal</keyword>
<dbReference type="InterPro" id="IPR050490">
    <property type="entry name" value="Bact_solute-bd_prot1"/>
</dbReference>
<feature type="chain" id="PRO_5038341216" description="Extracellular solute-binding protein" evidence="6">
    <location>
        <begin position="22"/>
        <end position="428"/>
    </location>
</feature>
<evidence type="ECO:0000256" key="6">
    <source>
        <dbReference type="SAM" id="SignalP"/>
    </source>
</evidence>
<evidence type="ECO:0000256" key="5">
    <source>
        <dbReference type="ARBA" id="ARBA00023288"/>
    </source>
</evidence>
<evidence type="ECO:0000256" key="2">
    <source>
        <dbReference type="ARBA" id="ARBA00022729"/>
    </source>
</evidence>
<evidence type="ECO:0008006" key="9">
    <source>
        <dbReference type="Google" id="ProtNLM"/>
    </source>
</evidence>
<name>A0A916K3B0_9BACL</name>
<dbReference type="PROSITE" id="PS51257">
    <property type="entry name" value="PROKAR_LIPOPROTEIN"/>
    <property type="match status" value="1"/>
</dbReference>
<gene>
    <name evidence="7" type="ORF">PAESOLCIP111_03883</name>
</gene>
<sequence>MKNIAIVSIIGVLAGSLTGCAGGGAPESPKQPAAEKPHDPVTLKMFTTQPFNKDDLSNLINGPLQKKYPYITVEPIETPNNSLTQYIATGEPMDLLTIYNGHIPSYKDFNIFTDITPLAQKISFDFGRFDPRSLETVRAISDKGELYGIPYNVQFNAVYYNKDIFDRFGVAYPNDGMTWEDAIRIGQKLTRLQDGVQYRGLDPESIIRLMYPLSATVVDGKTNKSLVSGELYRKLFETGYQIYSIPGNKPAKWSINSTNAFIKDRNVAMFAGVNIFNSLAQYQDLNWDLAQYPSYKDKPNVYGMYDLHVMTISKTSKYPDEAMKVLEVLFSDEVQMMSTKETGRVSPLKDPKFKAAFGADMPVLKGKSIPSIFKSQPASAPPFSIHYPKARDILSNQFQQYADDKKDMNSALRDADELINQYILENTK</sequence>
<evidence type="ECO:0000256" key="4">
    <source>
        <dbReference type="ARBA" id="ARBA00023139"/>
    </source>
</evidence>
<reference evidence="7" key="1">
    <citation type="submission" date="2021-06" db="EMBL/GenBank/DDBJ databases">
        <authorList>
            <person name="Criscuolo A."/>
        </authorList>
    </citation>
    <scope>NUCLEOTIDE SEQUENCE</scope>
    <source>
        <strain evidence="7">CIP111600</strain>
    </source>
</reference>
<evidence type="ECO:0000313" key="8">
    <source>
        <dbReference type="Proteomes" id="UP000693672"/>
    </source>
</evidence>
<accession>A0A916K3B0</accession>
<comment type="caution">
    <text evidence="7">The sequence shown here is derived from an EMBL/GenBank/DDBJ whole genome shotgun (WGS) entry which is preliminary data.</text>
</comment>
<keyword evidence="3" id="KW-0472">Membrane</keyword>
<keyword evidence="8" id="KW-1185">Reference proteome</keyword>
<evidence type="ECO:0000313" key="7">
    <source>
        <dbReference type="EMBL" id="CAG7637823.1"/>
    </source>
</evidence>
<dbReference type="PANTHER" id="PTHR43649:SF33">
    <property type="entry name" value="POLYGALACTURONAN_RHAMNOGALACTURONAN-BINDING PROTEIN YTCQ"/>
    <property type="match status" value="1"/>
</dbReference>
<feature type="signal peptide" evidence="6">
    <location>
        <begin position="1"/>
        <end position="21"/>
    </location>
</feature>
<evidence type="ECO:0000256" key="1">
    <source>
        <dbReference type="ARBA" id="ARBA00022475"/>
    </source>
</evidence>
<dbReference type="Pfam" id="PF01547">
    <property type="entry name" value="SBP_bac_1"/>
    <property type="match status" value="1"/>
</dbReference>
<keyword evidence="4" id="KW-0564">Palmitate</keyword>
<dbReference type="AlphaFoldDB" id="A0A916K3B0"/>
<keyword evidence="1" id="KW-1003">Cell membrane</keyword>
<protein>
    <recommendedName>
        <fullName evidence="9">Extracellular solute-binding protein</fullName>
    </recommendedName>
</protein>
<dbReference type="EMBL" id="CAJVAS010000018">
    <property type="protein sequence ID" value="CAG7637823.1"/>
    <property type="molecule type" value="Genomic_DNA"/>
</dbReference>
<keyword evidence="5" id="KW-0449">Lipoprotein</keyword>
<proteinExistence type="predicted"/>
<evidence type="ECO:0000256" key="3">
    <source>
        <dbReference type="ARBA" id="ARBA00023136"/>
    </source>
</evidence>
<organism evidence="7 8">
    <name type="scientific">Paenibacillus solanacearum</name>
    <dbReference type="NCBI Taxonomy" id="2048548"/>
    <lineage>
        <taxon>Bacteria</taxon>
        <taxon>Bacillati</taxon>
        <taxon>Bacillota</taxon>
        <taxon>Bacilli</taxon>
        <taxon>Bacillales</taxon>
        <taxon>Paenibacillaceae</taxon>
        <taxon>Paenibacillus</taxon>
    </lineage>
</organism>
<dbReference type="InterPro" id="IPR006059">
    <property type="entry name" value="SBP"/>
</dbReference>